<keyword evidence="3" id="KW-1185">Reference proteome</keyword>
<evidence type="ECO:0000256" key="1">
    <source>
        <dbReference type="SAM" id="MobiDB-lite"/>
    </source>
</evidence>
<proteinExistence type="predicted"/>
<protein>
    <submittedName>
        <fullName evidence="2">Uncharacterized protein</fullName>
    </submittedName>
</protein>
<name>A0ABV8S2D3_9BURK</name>
<gene>
    <name evidence="2" type="ORF">ACFO0J_16365</name>
</gene>
<organism evidence="2 3">
    <name type="scientific">Castellaniella hirudinis</name>
    <dbReference type="NCBI Taxonomy" id="1144617"/>
    <lineage>
        <taxon>Bacteria</taxon>
        <taxon>Pseudomonadati</taxon>
        <taxon>Pseudomonadota</taxon>
        <taxon>Betaproteobacteria</taxon>
        <taxon>Burkholderiales</taxon>
        <taxon>Alcaligenaceae</taxon>
        <taxon>Castellaniella</taxon>
    </lineage>
</organism>
<dbReference type="EMBL" id="JBHSDY010000010">
    <property type="protein sequence ID" value="MFC4299618.1"/>
    <property type="molecule type" value="Genomic_DNA"/>
</dbReference>
<feature type="region of interest" description="Disordered" evidence="1">
    <location>
        <begin position="305"/>
        <end position="326"/>
    </location>
</feature>
<comment type="caution">
    <text evidence="2">The sequence shown here is derived from an EMBL/GenBank/DDBJ whole genome shotgun (WGS) entry which is preliminary data.</text>
</comment>
<dbReference type="RefSeq" id="WP_376814126.1">
    <property type="nucleotide sequence ID" value="NZ_JBHSDY010000010.1"/>
</dbReference>
<evidence type="ECO:0000313" key="2">
    <source>
        <dbReference type="EMBL" id="MFC4299618.1"/>
    </source>
</evidence>
<dbReference type="Proteomes" id="UP001595756">
    <property type="component" value="Unassembled WGS sequence"/>
</dbReference>
<sequence>MDSHPLHEEHDTGSFESHFRDPAFAAEAPLAWLLGQRLEILDALRGLLSGGQATARLRLWVFLELAALPQGRLQREDLNQLFFSLKPEALDATLKRLRDLDLLIWDATAQDYHLSALAQQLQGMLAPLARSAGEDDEMAAMLAQVAGAQALGLSDAGQIQHLHAQLARRYDEFADVIASGSEARLRDAQPRFERALQLVERAGEALTALIRGDHDDPRLEHEARALGRGQARLLSMASQFTRALQQADRRRITLGSTGITSSDVRQWLQTRGDLHELLGEALSASLHPVFVSGHELVDVAEAEFDRDRPDPERAQGLPPAAQAEPGTLEALRMPEELEALIGQLARWAEAAPSGEPPAARPVTDAVLGGRYAQAAYRMQLLPLLGDAQARALRGLTGDLARSPWHAALQPALQPAQDPYVALISAGTLEPDSPDEPHA</sequence>
<reference evidence="3" key="1">
    <citation type="journal article" date="2019" name="Int. J. Syst. Evol. Microbiol.">
        <title>The Global Catalogue of Microorganisms (GCM) 10K type strain sequencing project: providing services to taxonomists for standard genome sequencing and annotation.</title>
        <authorList>
            <consortium name="The Broad Institute Genomics Platform"/>
            <consortium name="The Broad Institute Genome Sequencing Center for Infectious Disease"/>
            <person name="Wu L."/>
            <person name="Ma J."/>
        </authorList>
    </citation>
    <scope>NUCLEOTIDE SEQUENCE [LARGE SCALE GENOMIC DNA]</scope>
    <source>
        <strain evidence="3">CGMCC 1.19029</strain>
    </source>
</reference>
<accession>A0ABV8S2D3</accession>
<evidence type="ECO:0000313" key="3">
    <source>
        <dbReference type="Proteomes" id="UP001595756"/>
    </source>
</evidence>